<dbReference type="SUPFAM" id="SSF47413">
    <property type="entry name" value="lambda repressor-like DNA-binding domains"/>
    <property type="match status" value="1"/>
</dbReference>
<dbReference type="PANTHER" id="PTHR36924">
    <property type="entry name" value="ANTITOXIN HIGA-1"/>
    <property type="match status" value="1"/>
</dbReference>
<comment type="caution">
    <text evidence="3">The sequence shown here is derived from an EMBL/GenBank/DDBJ whole genome shotgun (WGS) entry which is preliminary data.</text>
</comment>
<feature type="domain" description="HTH cro/C1-type" evidence="2">
    <location>
        <begin position="29"/>
        <end position="69"/>
    </location>
</feature>
<dbReference type="Gene3D" id="1.10.260.40">
    <property type="entry name" value="lambda repressor-like DNA-binding domains"/>
    <property type="match status" value="1"/>
</dbReference>
<proteinExistence type="predicted"/>
<evidence type="ECO:0000313" key="3">
    <source>
        <dbReference type="EMBL" id="KKM07960.1"/>
    </source>
</evidence>
<accession>A0A0F9HA70</accession>
<dbReference type="InterPro" id="IPR010982">
    <property type="entry name" value="Lambda_DNA-bd_dom_sf"/>
</dbReference>
<dbReference type="SMART" id="SM00530">
    <property type="entry name" value="HTH_XRE"/>
    <property type="match status" value="1"/>
</dbReference>
<protein>
    <recommendedName>
        <fullName evidence="2">HTH cro/C1-type domain-containing protein</fullName>
    </recommendedName>
</protein>
<dbReference type="PROSITE" id="PS50943">
    <property type="entry name" value="HTH_CROC1"/>
    <property type="match status" value="1"/>
</dbReference>
<dbReference type="Pfam" id="PF01381">
    <property type="entry name" value="HTH_3"/>
    <property type="match status" value="1"/>
</dbReference>
<dbReference type="CDD" id="cd00093">
    <property type="entry name" value="HTH_XRE"/>
    <property type="match status" value="1"/>
</dbReference>
<evidence type="ECO:0000256" key="1">
    <source>
        <dbReference type="ARBA" id="ARBA00023125"/>
    </source>
</evidence>
<dbReference type="AlphaFoldDB" id="A0A0F9HA70"/>
<evidence type="ECO:0000259" key="2">
    <source>
        <dbReference type="PROSITE" id="PS50943"/>
    </source>
</evidence>
<gene>
    <name evidence="3" type="ORF">LCGC14_1728650</name>
</gene>
<name>A0A0F9HA70_9ZZZZ</name>
<dbReference type="InterPro" id="IPR001387">
    <property type="entry name" value="Cro/C1-type_HTH"/>
</dbReference>
<organism evidence="3">
    <name type="scientific">marine sediment metagenome</name>
    <dbReference type="NCBI Taxonomy" id="412755"/>
    <lineage>
        <taxon>unclassified sequences</taxon>
        <taxon>metagenomes</taxon>
        <taxon>ecological metagenomes</taxon>
    </lineage>
</organism>
<sequence length="104" mass="12127">MVRKRKPTHPGIILEEHYIKPLKITKSFLADSVGISRNTLYKILKKESRITAEVAIRLAKALRTTPELWLNLQQQYDVWEAEHNKEIHSENIRPIVPLAAISYR</sequence>
<dbReference type="NCBIfam" id="TIGR02607">
    <property type="entry name" value="antidote_HigA"/>
    <property type="match status" value="1"/>
</dbReference>
<keyword evidence="1" id="KW-0238">DNA-binding</keyword>
<reference evidence="3" key="1">
    <citation type="journal article" date="2015" name="Nature">
        <title>Complex archaea that bridge the gap between prokaryotes and eukaryotes.</title>
        <authorList>
            <person name="Spang A."/>
            <person name="Saw J.H."/>
            <person name="Jorgensen S.L."/>
            <person name="Zaremba-Niedzwiedzka K."/>
            <person name="Martijn J."/>
            <person name="Lind A.E."/>
            <person name="van Eijk R."/>
            <person name="Schleper C."/>
            <person name="Guy L."/>
            <person name="Ettema T.J."/>
        </authorList>
    </citation>
    <scope>NUCLEOTIDE SEQUENCE</scope>
</reference>
<dbReference type="PANTHER" id="PTHR36924:SF1">
    <property type="entry name" value="ANTITOXIN HIGA-1"/>
    <property type="match status" value="1"/>
</dbReference>
<dbReference type="InterPro" id="IPR013430">
    <property type="entry name" value="Toxin_antidote_HigA"/>
</dbReference>
<dbReference type="GO" id="GO:0003677">
    <property type="term" value="F:DNA binding"/>
    <property type="evidence" value="ECO:0007669"/>
    <property type="project" value="UniProtKB-KW"/>
</dbReference>
<dbReference type="EMBL" id="LAZR01015658">
    <property type="protein sequence ID" value="KKM07960.1"/>
    <property type="molecule type" value="Genomic_DNA"/>
</dbReference>